<proteinExistence type="predicted"/>
<name>A0AAN9BHY4_9CAEN</name>
<organism evidence="2 3">
    <name type="scientific">Littorina saxatilis</name>
    <dbReference type="NCBI Taxonomy" id="31220"/>
    <lineage>
        <taxon>Eukaryota</taxon>
        <taxon>Metazoa</taxon>
        <taxon>Spiralia</taxon>
        <taxon>Lophotrochozoa</taxon>
        <taxon>Mollusca</taxon>
        <taxon>Gastropoda</taxon>
        <taxon>Caenogastropoda</taxon>
        <taxon>Littorinimorpha</taxon>
        <taxon>Littorinoidea</taxon>
        <taxon>Littorinidae</taxon>
        <taxon>Littorina</taxon>
    </lineage>
</organism>
<feature type="region of interest" description="Disordered" evidence="1">
    <location>
        <begin position="1"/>
        <end position="20"/>
    </location>
</feature>
<gene>
    <name evidence="2" type="ORF">V1264_016655</name>
</gene>
<feature type="compositionally biased region" description="Basic and acidic residues" evidence="1">
    <location>
        <begin position="553"/>
        <end position="564"/>
    </location>
</feature>
<dbReference type="Gene3D" id="3.40.50.300">
    <property type="entry name" value="P-loop containing nucleotide triphosphate hydrolases"/>
    <property type="match status" value="1"/>
</dbReference>
<dbReference type="CDD" id="cd00009">
    <property type="entry name" value="AAA"/>
    <property type="match status" value="1"/>
</dbReference>
<accession>A0AAN9BHY4</accession>
<dbReference type="AlphaFoldDB" id="A0AAN9BHY4"/>
<dbReference type="EMBL" id="JBAMIC010000007">
    <property type="protein sequence ID" value="KAK7105249.1"/>
    <property type="molecule type" value="Genomic_DNA"/>
</dbReference>
<dbReference type="Proteomes" id="UP001374579">
    <property type="component" value="Unassembled WGS sequence"/>
</dbReference>
<comment type="caution">
    <text evidence="2">The sequence shown here is derived from an EMBL/GenBank/DDBJ whole genome shotgun (WGS) entry which is preliminary data.</text>
</comment>
<keyword evidence="3" id="KW-1185">Reference proteome</keyword>
<dbReference type="InterPro" id="IPR027417">
    <property type="entry name" value="P-loop_NTPase"/>
</dbReference>
<evidence type="ECO:0000313" key="2">
    <source>
        <dbReference type="EMBL" id="KAK7105249.1"/>
    </source>
</evidence>
<feature type="compositionally biased region" description="Polar residues" evidence="1">
    <location>
        <begin position="65"/>
        <end position="74"/>
    </location>
</feature>
<dbReference type="SUPFAM" id="SSF52540">
    <property type="entry name" value="P-loop containing nucleoside triphosphate hydrolases"/>
    <property type="match status" value="2"/>
</dbReference>
<dbReference type="Pfam" id="PF13245">
    <property type="entry name" value="AAA_19"/>
    <property type="match status" value="1"/>
</dbReference>
<evidence type="ECO:0000313" key="3">
    <source>
        <dbReference type="Proteomes" id="UP001374579"/>
    </source>
</evidence>
<protein>
    <submittedName>
        <fullName evidence="2">Uncharacterized protein</fullName>
    </submittedName>
</protein>
<reference evidence="2 3" key="1">
    <citation type="submission" date="2024-02" db="EMBL/GenBank/DDBJ databases">
        <title>Chromosome-scale genome assembly of the rough periwinkle Littorina saxatilis.</title>
        <authorList>
            <person name="De Jode A."/>
            <person name="Faria R."/>
            <person name="Formenti G."/>
            <person name="Sims Y."/>
            <person name="Smith T.P."/>
            <person name="Tracey A."/>
            <person name="Wood J.M.D."/>
            <person name="Zagrodzka Z.B."/>
            <person name="Johannesson K."/>
            <person name="Butlin R.K."/>
            <person name="Leder E.H."/>
        </authorList>
    </citation>
    <scope>NUCLEOTIDE SEQUENCE [LARGE SCALE GENOMIC DNA]</scope>
    <source>
        <strain evidence="2">Snail1</strain>
        <tissue evidence="2">Muscle</tissue>
    </source>
</reference>
<feature type="region of interest" description="Disordered" evidence="1">
    <location>
        <begin position="534"/>
        <end position="564"/>
    </location>
</feature>
<evidence type="ECO:0000256" key="1">
    <source>
        <dbReference type="SAM" id="MobiDB-lite"/>
    </source>
</evidence>
<feature type="region of interest" description="Disordered" evidence="1">
    <location>
        <begin position="65"/>
        <end position="93"/>
    </location>
</feature>
<feature type="compositionally biased region" description="Basic and acidic residues" evidence="1">
    <location>
        <begin position="78"/>
        <end position="93"/>
    </location>
</feature>
<sequence length="722" mass="79985">MASKAGHFSSDGRNEAETTSPATTLFSLCKQRVQEWYPELYKRVYFIPPVYMNRTEHREMQVSGQTVCVTQAPSRTPARGDEQTLRESDARDDQSQQTVLDCLQRVSKDQTEGMFVLSQLNFGHYLNEPSFAAAAATLPKPGDLQAENKERGDFDVLILHRKYGIFVGEIKSIGDLLSSLTPKEQDQQVKKKVNVAMRQLQKAEDVLQHVMSGDAPRIQKTLMLPNISRLQFQRVLKDSPSLAQDLRGCLGVTGNTDPSTLCLTSDDILNPGKWWHRWLTGMGNDPAMTDAVYLDLVSRFCGPATTVTVHCSSTPRLARAQHSDLRTPGEGVVETASRFAPVDIVLHPSQVAALNKQKRLVFIHGPPGTGKTLVLILKATEWLKQNKPVQIVSMSKYSRAVSEGIVSQLNLAVKPAASHLIKLHTFDLTDEVDRAVESLMKEAAADKLYLIFDEVSGVEQRNLEQKCFTRLCSELQKRCRGLHIWAASLYHGLKPKRLTEVILTEPLRTPPAVTRHVQQQPLMGDGKEIRGYTRSASCQPSEGPAPKIVRHTGRGDHIDGRPRDCEQCGREIGKTIRELDVGGKGARSGDSPHPLRYSDVIILTNLRTLDDADNDPSSSRRGKTSGLLRGLREERIPVKVLKSSDMEGVRDVANMTGPDQVIATDNRVVQGLERKVVVCVGSVSVGDDRMGRLKSASRCTSQLVWVEEVREQTDSSGEDHSG</sequence>